<accession>A0AAV4FKX9</accession>
<dbReference type="AlphaFoldDB" id="A0AAV4FKX9"/>
<protein>
    <submittedName>
        <fullName evidence="2">Uncharacterized protein</fullName>
    </submittedName>
</protein>
<feature type="compositionally biased region" description="Low complexity" evidence="1">
    <location>
        <begin position="9"/>
        <end position="24"/>
    </location>
</feature>
<reference evidence="2 3" key="1">
    <citation type="journal article" date="2021" name="Elife">
        <title>Chloroplast acquisition without the gene transfer in kleptoplastic sea slugs, Plakobranchus ocellatus.</title>
        <authorList>
            <person name="Maeda T."/>
            <person name="Takahashi S."/>
            <person name="Yoshida T."/>
            <person name="Shimamura S."/>
            <person name="Takaki Y."/>
            <person name="Nagai Y."/>
            <person name="Toyoda A."/>
            <person name="Suzuki Y."/>
            <person name="Arimoto A."/>
            <person name="Ishii H."/>
            <person name="Satoh N."/>
            <person name="Nishiyama T."/>
            <person name="Hasebe M."/>
            <person name="Maruyama T."/>
            <person name="Minagawa J."/>
            <person name="Obokata J."/>
            <person name="Shigenobu S."/>
        </authorList>
    </citation>
    <scope>NUCLEOTIDE SEQUENCE [LARGE SCALE GENOMIC DNA]</scope>
</reference>
<name>A0AAV4FKX9_9GAST</name>
<sequence>MPARRRRLSAPAAASRSRTSTSSRRAARTGSRSRSRSRSRDHSLPRSLPRHARPPGIKLVKVDPGVGWARWLDFCGPCETSRDKGSCRRARSQVMCADHPLDKEAKWTWGMGEGAPGQV</sequence>
<comment type="caution">
    <text evidence="2">The sequence shown here is derived from an EMBL/GenBank/DDBJ whole genome shotgun (WGS) entry which is preliminary data.</text>
</comment>
<organism evidence="2 3">
    <name type="scientific">Elysia marginata</name>
    <dbReference type="NCBI Taxonomy" id="1093978"/>
    <lineage>
        <taxon>Eukaryota</taxon>
        <taxon>Metazoa</taxon>
        <taxon>Spiralia</taxon>
        <taxon>Lophotrochozoa</taxon>
        <taxon>Mollusca</taxon>
        <taxon>Gastropoda</taxon>
        <taxon>Heterobranchia</taxon>
        <taxon>Euthyneura</taxon>
        <taxon>Panpulmonata</taxon>
        <taxon>Sacoglossa</taxon>
        <taxon>Placobranchoidea</taxon>
        <taxon>Plakobranchidae</taxon>
        <taxon>Elysia</taxon>
    </lineage>
</organism>
<evidence type="ECO:0000313" key="2">
    <source>
        <dbReference type="EMBL" id="GFR73922.1"/>
    </source>
</evidence>
<gene>
    <name evidence="2" type="ORF">ElyMa_000416300</name>
</gene>
<proteinExistence type="predicted"/>
<keyword evidence="3" id="KW-1185">Reference proteome</keyword>
<evidence type="ECO:0000256" key="1">
    <source>
        <dbReference type="SAM" id="MobiDB-lite"/>
    </source>
</evidence>
<feature type="region of interest" description="Disordered" evidence="1">
    <location>
        <begin position="1"/>
        <end position="59"/>
    </location>
</feature>
<feature type="compositionally biased region" description="Basic residues" evidence="1">
    <location>
        <begin position="25"/>
        <end position="37"/>
    </location>
</feature>
<dbReference type="Proteomes" id="UP000762676">
    <property type="component" value="Unassembled WGS sequence"/>
</dbReference>
<dbReference type="EMBL" id="BMAT01000828">
    <property type="protein sequence ID" value="GFR73922.1"/>
    <property type="molecule type" value="Genomic_DNA"/>
</dbReference>
<evidence type="ECO:0000313" key="3">
    <source>
        <dbReference type="Proteomes" id="UP000762676"/>
    </source>
</evidence>